<feature type="compositionally biased region" description="Basic and acidic residues" evidence="1">
    <location>
        <begin position="362"/>
        <end position="372"/>
    </location>
</feature>
<protein>
    <recommendedName>
        <fullName evidence="2">2EXR domain-containing protein</fullName>
    </recommendedName>
</protein>
<gene>
    <name evidence="3" type="ORF">VTL71DRAFT_10374</name>
</gene>
<comment type="caution">
    <text evidence="3">The sequence shown here is derived from an EMBL/GenBank/DDBJ whole genome shotgun (WGS) entry which is preliminary data.</text>
</comment>
<feature type="domain" description="2EXR" evidence="2">
    <location>
        <begin position="114"/>
        <end position="210"/>
    </location>
</feature>
<dbReference type="InterPro" id="IPR045518">
    <property type="entry name" value="2EXR"/>
</dbReference>
<feature type="region of interest" description="Disordered" evidence="1">
    <location>
        <begin position="362"/>
        <end position="430"/>
    </location>
</feature>
<feature type="region of interest" description="Disordered" evidence="1">
    <location>
        <begin position="14"/>
        <end position="78"/>
    </location>
</feature>
<name>A0ABR4CSX6_9HELO</name>
<organism evidence="3 4">
    <name type="scientific">Oculimacula yallundae</name>
    <dbReference type="NCBI Taxonomy" id="86028"/>
    <lineage>
        <taxon>Eukaryota</taxon>
        <taxon>Fungi</taxon>
        <taxon>Dikarya</taxon>
        <taxon>Ascomycota</taxon>
        <taxon>Pezizomycotina</taxon>
        <taxon>Leotiomycetes</taxon>
        <taxon>Helotiales</taxon>
        <taxon>Ploettnerulaceae</taxon>
        <taxon>Oculimacula</taxon>
    </lineage>
</organism>
<feature type="compositionally biased region" description="Low complexity" evidence="1">
    <location>
        <begin position="61"/>
        <end position="78"/>
    </location>
</feature>
<evidence type="ECO:0000256" key="1">
    <source>
        <dbReference type="SAM" id="MobiDB-lite"/>
    </source>
</evidence>
<reference evidence="3 4" key="1">
    <citation type="journal article" date="2024" name="Commun. Biol.">
        <title>Comparative genomic analysis of thermophilic fungi reveals convergent evolutionary adaptations and gene losses.</title>
        <authorList>
            <person name="Steindorff A.S."/>
            <person name="Aguilar-Pontes M.V."/>
            <person name="Robinson A.J."/>
            <person name="Andreopoulos B."/>
            <person name="LaButti K."/>
            <person name="Kuo A."/>
            <person name="Mondo S."/>
            <person name="Riley R."/>
            <person name="Otillar R."/>
            <person name="Haridas S."/>
            <person name="Lipzen A."/>
            <person name="Grimwood J."/>
            <person name="Schmutz J."/>
            <person name="Clum A."/>
            <person name="Reid I.D."/>
            <person name="Moisan M.C."/>
            <person name="Butler G."/>
            <person name="Nguyen T.T.M."/>
            <person name="Dewar K."/>
            <person name="Conant G."/>
            <person name="Drula E."/>
            <person name="Henrissat B."/>
            <person name="Hansel C."/>
            <person name="Singer S."/>
            <person name="Hutchinson M.I."/>
            <person name="de Vries R.P."/>
            <person name="Natvig D.O."/>
            <person name="Powell A.J."/>
            <person name="Tsang A."/>
            <person name="Grigoriev I.V."/>
        </authorList>
    </citation>
    <scope>NUCLEOTIDE SEQUENCE [LARGE SCALE GENOMIC DNA]</scope>
    <source>
        <strain evidence="3 4">CBS 494.80</strain>
    </source>
</reference>
<dbReference type="Pfam" id="PF20150">
    <property type="entry name" value="2EXR"/>
    <property type="match status" value="1"/>
</dbReference>
<evidence type="ECO:0000259" key="2">
    <source>
        <dbReference type="Pfam" id="PF20150"/>
    </source>
</evidence>
<proteinExistence type="predicted"/>
<dbReference type="PANTHER" id="PTHR35910">
    <property type="entry name" value="2EXR DOMAIN-CONTAINING PROTEIN"/>
    <property type="match status" value="1"/>
</dbReference>
<dbReference type="EMBL" id="JAZHXI010000003">
    <property type="protein sequence ID" value="KAL2073050.1"/>
    <property type="molecule type" value="Genomic_DNA"/>
</dbReference>
<keyword evidence="4" id="KW-1185">Reference proteome</keyword>
<feature type="compositionally biased region" description="Basic residues" evidence="1">
    <location>
        <begin position="49"/>
        <end position="60"/>
    </location>
</feature>
<sequence length="430" mass="48876">MRCESSKKLRLRFDDDFDDYPDSINIRPDPLKSSDPRPVPFPENNMTSRQKRRERQRARRLAASVAAAGANEEAPMPAKVQSVDDGALVGLQYGKHDPTGFKTIADGYIPIEEFTLFPKLPLEMRREVFKHILPEPQSIFVFNNGYTQTIATDRVTRKTFMYRAAALYKVPRLLQVNRETRQEVMIFHRPAFATNFGGVPIYYNRKTDLLQFDSPETLLHFYGGSAPNHLPRSLTHGFRLNMREFHTTVSQLAVGNVRAQEGMLGAVLNQMKGLKVVLIENMLLRPEGKKIIEEFCHGERELMMGWGGYTVERSAESRVKFRYADEDGFKRFVQGWKGRIISEEEEAAEEAAKVEAKLMAEAAAQRERDRTNAQKSPADDDTGNKRKRRDSDGGLPINKKAKSQEDEDAGHKRKRSDSDGGLPVNKKAKT</sequence>
<dbReference type="Proteomes" id="UP001595075">
    <property type="component" value="Unassembled WGS sequence"/>
</dbReference>
<evidence type="ECO:0000313" key="4">
    <source>
        <dbReference type="Proteomes" id="UP001595075"/>
    </source>
</evidence>
<evidence type="ECO:0000313" key="3">
    <source>
        <dbReference type="EMBL" id="KAL2073050.1"/>
    </source>
</evidence>
<accession>A0ABR4CSX6</accession>
<dbReference type="PANTHER" id="PTHR35910:SF1">
    <property type="entry name" value="2EXR DOMAIN-CONTAINING PROTEIN"/>
    <property type="match status" value="1"/>
</dbReference>